<dbReference type="Proteomes" id="UP000292957">
    <property type="component" value="Unassembled WGS sequence"/>
</dbReference>
<dbReference type="GO" id="GO:0005740">
    <property type="term" value="C:mitochondrial envelope"/>
    <property type="evidence" value="ECO:0007669"/>
    <property type="project" value="TreeGrafter"/>
</dbReference>
<gene>
    <name evidence="3" type="ORF">BD311DRAFT_748410</name>
</gene>
<dbReference type="InterPro" id="IPR011990">
    <property type="entry name" value="TPR-like_helical_dom_sf"/>
</dbReference>
<dbReference type="GO" id="GO:0012505">
    <property type="term" value="C:endomembrane system"/>
    <property type="evidence" value="ECO:0007669"/>
    <property type="project" value="TreeGrafter"/>
</dbReference>
<dbReference type="OMA" id="KIYANMS"/>
<evidence type="ECO:0000313" key="3">
    <source>
        <dbReference type="EMBL" id="TBU33341.1"/>
    </source>
</evidence>
<dbReference type="Gene3D" id="1.25.40.10">
    <property type="entry name" value="Tetratricopeptide repeat domain"/>
    <property type="match status" value="1"/>
</dbReference>
<accession>A0A4Q9N2Z9</accession>
<reference evidence="3" key="1">
    <citation type="submission" date="2019-01" db="EMBL/GenBank/DDBJ databases">
        <title>Draft genome sequences of three monokaryotic isolates of the white-rot basidiomycete fungus Dichomitus squalens.</title>
        <authorList>
            <consortium name="DOE Joint Genome Institute"/>
            <person name="Lopez S.C."/>
            <person name="Andreopoulos B."/>
            <person name="Pangilinan J."/>
            <person name="Lipzen A."/>
            <person name="Riley R."/>
            <person name="Ahrendt S."/>
            <person name="Ng V."/>
            <person name="Barry K."/>
            <person name="Daum C."/>
            <person name="Grigoriev I.V."/>
            <person name="Hilden K.S."/>
            <person name="Makela M.R."/>
            <person name="de Vries R.P."/>
        </authorList>
    </citation>
    <scope>NUCLEOTIDE SEQUENCE [LARGE SCALE GENOMIC DNA]</scope>
    <source>
        <strain evidence="3">OM18370.1</strain>
    </source>
</reference>
<dbReference type="InterPro" id="IPR050754">
    <property type="entry name" value="FKBP4/5/8-like"/>
</dbReference>
<organism evidence="3">
    <name type="scientific">Dichomitus squalens</name>
    <dbReference type="NCBI Taxonomy" id="114155"/>
    <lineage>
        <taxon>Eukaryota</taxon>
        <taxon>Fungi</taxon>
        <taxon>Dikarya</taxon>
        <taxon>Basidiomycota</taxon>
        <taxon>Agaricomycotina</taxon>
        <taxon>Agaricomycetes</taxon>
        <taxon>Polyporales</taxon>
        <taxon>Polyporaceae</taxon>
        <taxon>Dichomitus</taxon>
    </lineage>
</organism>
<dbReference type="EMBL" id="ML143391">
    <property type="protein sequence ID" value="TBU33341.1"/>
    <property type="molecule type" value="Genomic_DNA"/>
</dbReference>
<dbReference type="OrthoDB" id="433738at2759"/>
<dbReference type="SUPFAM" id="SSF48452">
    <property type="entry name" value="TPR-like"/>
    <property type="match status" value="1"/>
</dbReference>
<dbReference type="GO" id="GO:0043066">
    <property type="term" value="P:negative regulation of apoptotic process"/>
    <property type="evidence" value="ECO:0007669"/>
    <property type="project" value="TreeGrafter"/>
</dbReference>
<dbReference type="GO" id="GO:0005829">
    <property type="term" value="C:cytosol"/>
    <property type="evidence" value="ECO:0007669"/>
    <property type="project" value="TreeGrafter"/>
</dbReference>
<proteinExistence type="predicted"/>
<dbReference type="PANTHER" id="PTHR46512:SF1">
    <property type="entry name" value="PEPTIDYLPROLYL ISOMERASE"/>
    <property type="match status" value="1"/>
</dbReference>
<dbReference type="Pfam" id="PF14559">
    <property type="entry name" value="TPR_19"/>
    <property type="match status" value="1"/>
</dbReference>
<dbReference type="PANTHER" id="PTHR46512">
    <property type="entry name" value="PEPTIDYLPROLYL ISOMERASE"/>
    <property type="match status" value="1"/>
</dbReference>
<keyword evidence="1" id="KW-0802">TPR repeat</keyword>
<evidence type="ECO:0000256" key="2">
    <source>
        <dbReference type="SAM" id="MobiDB-lite"/>
    </source>
</evidence>
<sequence length="220" mass="24769">MAEITEQPEEQQQQTTTGEQTAAPSNLSAGGDIGEKFNVAKEKKAAGDEAFKSNDLVGALRYYHQALLYLKGLDKNATQKALGQPVPPPPPIEAVNQAAEEKQRTEVEFLSEKIYSNMSQVHLKRGNWRRAIETADEALRHNKKNYKALFRKARALKEQGYFEKAEKILEELIKDGDPNDREACEEELASVRAKDKAVTVKHDQKMKGFLNKEKIDLSKD</sequence>
<dbReference type="GO" id="GO:0044183">
    <property type="term" value="F:protein folding chaperone"/>
    <property type="evidence" value="ECO:0007669"/>
    <property type="project" value="TreeGrafter"/>
</dbReference>
<feature type="repeat" description="TPR" evidence="1">
    <location>
        <begin position="112"/>
        <end position="145"/>
    </location>
</feature>
<name>A0A4Q9N2Z9_9APHY</name>
<dbReference type="PROSITE" id="PS50005">
    <property type="entry name" value="TPR"/>
    <property type="match status" value="1"/>
</dbReference>
<protein>
    <submittedName>
        <fullName evidence="3">TPR-like protein</fullName>
    </submittedName>
</protein>
<feature type="region of interest" description="Disordered" evidence="2">
    <location>
        <begin position="1"/>
        <end position="34"/>
    </location>
</feature>
<dbReference type="GO" id="GO:0016020">
    <property type="term" value="C:membrane"/>
    <property type="evidence" value="ECO:0007669"/>
    <property type="project" value="TreeGrafter"/>
</dbReference>
<dbReference type="InterPro" id="IPR019734">
    <property type="entry name" value="TPR_rpt"/>
</dbReference>
<feature type="compositionally biased region" description="Low complexity" evidence="2">
    <location>
        <begin position="1"/>
        <end position="21"/>
    </location>
</feature>
<dbReference type="AlphaFoldDB" id="A0A4Q9N2Z9"/>
<evidence type="ECO:0000256" key="1">
    <source>
        <dbReference type="PROSITE-ProRule" id="PRU00339"/>
    </source>
</evidence>